<evidence type="ECO:0000256" key="5">
    <source>
        <dbReference type="ARBA" id="ARBA00023012"/>
    </source>
</evidence>
<dbReference type="PANTHER" id="PTHR45569">
    <property type="entry name" value="SENSOR PROTEIN KDPD"/>
    <property type="match status" value="1"/>
</dbReference>
<feature type="domain" description="Histidine kinase" evidence="6">
    <location>
        <begin position="344"/>
        <end position="560"/>
    </location>
</feature>
<dbReference type="EMBL" id="JAEKNS010000146">
    <property type="protein sequence ID" value="MBJ7596065.1"/>
    <property type="molecule type" value="Genomic_DNA"/>
</dbReference>
<dbReference type="SMART" id="SM00388">
    <property type="entry name" value="HisKA"/>
    <property type="match status" value="1"/>
</dbReference>
<evidence type="ECO:0000313" key="10">
    <source>
        <dbReference type="Proteomes" id="UP000606991"/>
    </source>
</evidence>
<reference evidence="8 9" key="1">
    <citation type="journal article" date="2017" name="Nature">
        <title>Atmospheric trace gases support primary production in Antarctic desert surface soil.</title>
        <authorList>
            <person name="Ji M."/>
            <person name="Greening C."/>
            <person name="Vanwonterghem I."/>
            <person name="Carere C.R."/>
            <person name="Bay S.K."/>
            <person name="Steen J.A."/>
            <person name="Montgomery K."/>
            <person name="Lines T."/>
            <person name="Beardall J."/>
            <person name="van Dorst J."/>
            <person name="Snape I."/>
            <person name="Stott M.B."/>
            <person name="Hugenholtz P."/>
            <person name="Ferrari B.C."/>
        </authorList>
    </citation>
    <scope>NUCLEOTIDE SEQUENCE [LARGE SCALE GENOMIC DNA]</scope>
    <source>
        <strain evidence="8">RRmetagenome_bin12</strain>
    </source>
</reference>
<gene>
    <name evidence="8" type="ORF">DLM65_13320</name>
    <name evidence="7" type="ORF">JF886_14635</name>
</gene>
<proteinExistence type="predicted"/>
<dbReference type="PROSITE" id="PS50109">
    <property type="entry name" value="HIS_KIN"/>
    <property type="match status" value="1"/>
</dbReference>
<reference evidence="8" key="2">
    <citation type="submission" date="2018-05" db="EMBL/GenBank/DDBJ databases">
        <authorList>
            <person name="Ferrari B."/>
        </authorList>
    </citation>
    <scope>NUCLEOTIDE SEQUENCE</scope>
    <source>
        <strain evidence="8">RRmetagenome_bin12</strain>
    </source>
</reference>
<dbReference type="SUPFAM" id="SSF55874">
    <property type="entry name" value="ATPase domain of HSP90 chaperone/DNA topoisomerase II/histidine kinase"/>
    <property type="match status" value="1"/>
</dbReference>
<dbReference type="Gene3D" id="1.10.287.130">
    <property type="match status" value="1"/>
</dbReference>
<dbReference type="Pfam" id="PF02518">
    <property type="entry name" value="HATPase_c"/>
    <property type="match status" value="1"/>
</dbReference>
<evidence type="ECO:0000256" key="3">
    <source>
        <dbReference type="ARBA" id="ARBA00022553"/>
    </source>
</evidence>
<dbReference type="EC" id="2.7.13.3" evidence="2"/>
<keyword evidence="4" id="KW-0418">Kinase</keyword>
<keyword evidence="5" id="KW-0902">Two-component regulatory system</keyword>
<dbReference type="CDD" id="cd00075">
    <property type="entry name" value="HATPase"/>
    <property type="match status" value="1"/>
</dbReference>
<sequence>MEPEAPTDDLLALTLELAGSLDARTVMGRILERSLTVAGADRATLSSFVGDGLVIEASVGTGGEVTWVGRAYQTESLARQPLVQELFETRQTVLGGPMTTSQAHTEFREALDRVLHTATVPVLEAGELVGMLVLSRYADQAFVGSDIPNLTAFGALAGLALRNAKLYEDATAATRRLQAAAEAAADVATLQDLPALLQRIIKHACQAAGADSAAVMRVEADEGVVEATSGIAPLGSRWPLAAEIRDAIDAGMPIQVATAQTDIEAALEPYASPYSHALVAPLRFSDDLLGILVMGRHHGREPFSAGDIAGLRHFVTPAALVLHNGRLVHRLREAEKMKRDFMNIAVHELRGPLTVIEGYTELLMADEAVHLDEESAKQLATIRRQAAHARTLAQDLLTLARIESHDLGVAHDRLIVGELVTAAIERALPRSRLRSGTIEMHGVEAVQAVGDTALVSRVLDNLLANAIAYSVRRPVITVTVAAENRTVAVRVQDNGPGVGEDERERIFARFARGAGHGAVQGSGLGLYLSRECAQRMGGDLVLEESGAEAGSRFLLTLPAA</sequence>
<dbReference type="SMART" id="SM00387">
    <property type="entry name" value="HATPase_c"/>
    <property type="match status" value="1"/>
</dbReference>
<dbReference type="InterPro" id="IPR005467">
    <property type="entry name" value="His_kinase_dom"/>
</dbReference>
<evidence type="ECO:0000313" key="8">
    <source>
        <dbReference type="EMBL" id="PZR78309.1"/>
    </source>
</evidence>
<evidence type="ECO:0000259" key="6">
    <source>
        <dbReference type="PROSITE" id="PS50109"/>
    </source>
</evidence>
<evidence type="ECO:0000256" key="2">
    <source>
        <dbReference type="ARBA" id="ARBA00012438"/>
    </source>
</evidence>
<comment type="caution">
    <text evidence="8">The sequence shown here is derived from an EMBL/GenBank/DDBJ whole genome shotgun (WGS) entry which is preliminary data.</text>
</comment>
<organism evidence="8 9">
    <name type="scientific">Candidatus Aeolococcus gillhamiae</name>
    <dbReference type="NCBI Taxonomy" id="3127015"/>
    <lineage>
        <taxon>Bacteria</taxon>
        <taxon>Bacillati</taxon>
        <taxon>Candidatus Dormiibacterota</taxon>
        <taxon>Candidatus Dormibacteria</taxon>
        <taxon>Candidatus Aeolococcales</taxon>
        <taxon>Candidatus Aeolococcaceae</taxon>
        <taxon>Candidatus Aeolococcus</taxon>
    </lineage>
</organism>
<accession>A0A934K017</accession>
<dbReference type="CDD" id="cd00082">
    <property type="entry name" value="HisKA"/>
    <property type="match status" value="1"/>
</dbReference>
<dbReference type="InterPro" id="IPR052023">
    <property type="entry name" value="Histidine_kinase_KdpD"/>
</dbReference>
<dbReference type="RefSeq" id="WP_337313758.1">
    <property type="nucleotide sequence ID" value="NZ_JAEKNS010000146.1"/>
</dbReference>
<evidence type="ECO:0000313" key="9">
    <source>
        <dbReference type="Proteomes" id="UP000248724"/>
    </source>
</evidence>
<dbReference type="InterPro" id="IPR036890">
    <property type="entry name" value="HATPase_C_sf"/>
</dbReference>
<protein>
    <recommendedName>
        <fullName evidence="2">histidine kinase</fullName>
        <ecNumber evidence="2">2.7.13.3</ecNumber>
    </recommendedName>
</protein>
<dbReference type="SUPFAM" id="SSF55781">
    <property type="entry name" value="GAF domain-like"/>
    <property type="match status" value="2"/>
</dbReference>
<dbReference type="AlphaFoldDB" id="A0A2W5YZ68"/>
<dbReference type="PRINTS" id="PR00344">
    <property type="entry name" value="BCTRLSENSOR"/>
</dbReference>
<accession>A0A2W5YZ68</accession>
<reference evidence="7 10" key="3">
    <citation type="submission" date="2020-10" db="EMBL/GenBank/DDBJ databases">
        <title>Ca. Dormibacterota MAGs.</title>
        <authorList>
            <person name="Montgomery K."/>
        </authorList>
    </citation>
    <scope>NUCLEOTIDE SEQUENCE [LARGE SCALE GENOMIC DNA]</scope>
    <source>
        <strain evidence="7">SC8812_S17_18</strain>
    </source>
</reference>
<dbReference type="Gene3D" id="3.30.450.40">
    <property type="match status" value="2"/>
</dbReference>
<name>A0A2W5YZ68_9BACT</name>
<dbReference type="Proteomes" id="UP000248724">
    <property type="component" value="Unassembled WGS sequence"/>
</dbReference>
<comment type="catalytic activity">
    <reaction evidence="1">
        <text>ATP + protein L-histidine = ADP + protein N-phospho-L-histidine.</text>
        <dbReference type="EC" id="2.7.13.3"/>
    </reaction>
</comment>
<dbReference type="Proteomes" id="UP000606991">
    <property type="component" value="Unassembled WGS sequence"/>
</dbReference>
<dbReference type="EMBL" id="QHBU01000263">
    <property type="protein sequence ID" value="PZR78309.1"/>
    <property type="molecule type" value="Genomic_DNA"/>
</dbReference>
<dbReference type="SMART" id="SM00065">
    <property type="entry name" value="GAF"/>
    <property type="match status" value="2"/>
</dbReference>
<keyword evidence="4" id="KW-0808">Transferase</keyword>
<dbReference type="InterPro" id="IPR003661">
    <property type="entry name" value="HisK_dim/P_dom"/>
</dbReference>
<dbReference type="InterPro" id="IPR003018">
    <property type="entry name" value="GAF"/>
</dbReference>
<evidence type="ECO:0000313" key="7">
    <source>
        <dbReference type="EMBL" id="MBJ7596065.1"/>
    </source>
</evidence>
<dbReference type="InterPro" id="IPR004358">
    <property type="entry name" value="Sig_transdc_His_kin-like_C"/>
</dbReference>
<dbReference type="InterPro" id="IPR029016">
    <property type="entry name" value="GAF-like_dom_sf"/>
</dbReference>
<dbReference type="GO" id="GO:0005886">
    <property type="term" value="C:plasma membrane"/>
    <property type="evidence" value="ECO:0007669"/>
    <property type="project" value="TreeGrafter"/>
</dbReference>
<evidence type="ECO:0000256" key="4">
    <source>
        <dbReference type="ARBA" id="ARBA00022777"/>
    </source>
</evidence>
<keyword evidence="3" id="KW-0597">Phosphoprotein</keyword>
<dbReference type="GO" id="GO:0000155">
    <property type="term" value="F:phosphorelay sensor kinase activity"/>
    <property type="evidence" value="ECO:0007669"/>
    <property type="project" value="InterPro"/>
</dbReference>
<evidence type="ECO:0000256" key="1">
    <source>
        <dbReference type="ARBA" id="ARBA00000085"/>
    </source>
</evidence>
<dbReference type="PANTHER" id="PTHR45569:SF1">
    <property type="entry name" value="SENSOR PROTEIN KDPD"/>
    <property type="match status" value="1"/>
</dbReference>
<dbReference type="Pfam" id="PF01590">
    <property type="entry name" value="GAF"/>
    <property type="match status" value="1"/>
</dbReference>
<dbReference type="Pfam" id="PF00512">
    <property type="entry name" value="HisKA"/>
    <property type="match status" value="1"/>
</dbReference>
<dbReference type="Gene3D" id="3.30.565.10">
    <property type="entry name" value="Histidine kinase-like ATPase, C-terminal domain"/>
    <property type="match status" value="1"/>
</dbReference>
<dbReference type="InterPro" id="IPR003594">
    <property type="entry name" value="HATPase_dom"/>
</dbReference>